<dbReference type="GO" id="GO:0015628">
    <property type="term" value="P:protein secretion by the type II secretion system"/>
    <property type="evidence" value="ECO:0007669"/>
    <property type="project" value="InterPro"/>
</dbReference>
<name>A0A9D2M5D5_9FIRM</name>
<dbReference type="PRINTS" id="PR00885">
    <property type="entry name" value="BCTERIALGSPH"/>
</dbReference>
<reference evidence="7" key="2">
    <citation type="submission" date="2021-04" db="EMBL/GenBank/DDBJ databases">
        <authorList>
            <person name="Gilroy R."/>
        </authorList>
    </citation>
    <scope>NUCLEOTIDE SEQUENCE</scope>
    <source>
        <strain evidence="7">ChiBcec8-13705</strain>
    </source>
</reference>
<evidence type="ECO:0000256" key="2">
    <source>
        <dbReference type="ARBA" id="ARBA00022481"/>
    </source>
</evidence>
<comment type="subcellular location">
    <subcellularLocation>
        <location evidence="1">Membrane</location>
        <topology evidence="1">Single-pass membrane protein</topology>
    </subcellularLocation>
</comment>
<dbReference type="NCBIfam" id="TIGR02532">
    <property type="entry name" value="IV_pilin_GFxxxE"/>
    <property type="match status" value="1"/>
</dbReference>
<keyword evidence="2" id="KW-0488">Methylation</keyword>
<keyword evidence="4 6" id="KW-1133">Transmembrane helix</keyword>
<dbReference type="PROSITE" id="PS00409">
    <property type="entry name" value="PROKAR_NTER_METHYL"/>
    <property type="match status" value="1"/>
</dbReference>
<protein>
    <submittedName>
        <fullName evidence="7">Type II secretion system GspH family protein</fullName>
    </submittedName>
</protein>
<organism evidence="7 8">
    <name type="scientific">Candidatus Gemmiger avicola</name>
    <dbReference type="NCBI Taxonomy" id="2838605"/>
    <lineage>
        <taxon>Bacteria</taxon>
        <taxon>Bacillati</taxon>
        <taxon>Bacillota</taxon>
        <taxon>Clostridia</taxon>
        <taxon>Eubacteriales</taxon>
        <taxon>Gemmiger</taxon>
    </lineage>
</organism>
<dbReference type="Gene3D" id="3.30.700.10">
    <property type="entry name" value="Glycoprotein, Type 4 Pilin"/>
    <property type="match status" value="1"/>
</dbReference>
<comment type="caution">
    <text evidence="7">The sequence shown here is derived from an EMBL/GenBank/DDBJ whole genome shotgun (WGS) entry which is preliminary data.</text>
</comment>
<dbReference type="Proteomes" id="UP000886803">
    <property type="component" value="Unassembled WGS sequence"/>
</dbReference>
<dbReference type="Pfam" id="PF07963">
    <property type="entry name" value="N_methyl"/>
    <property type="match status" value="1"/>
</dbReference>
<evidence type="ECO:0000313" key="8">
    <source>
        <dbReference type="Proteomes" id="UP000886803"/>
    </source>
</evidence>
<evidence type="ECO:0000256" key="6">
    <source>
        <dbReference type="SAM" id="Phobius"/>
    </source>
</evidence>
<sequence length="163" mass="17443">MMKKTTRSRMDDKGFTLVEMIVVLVIIAVLASAIVPSLTGYINRANKEKAVSETRSLVMAAQTVISDAYANGSLDAILAQEAPGDTDAIAEIRELAGFPQGEQDNTRHFVATVSGTGEIVKLEYLYADEEACVYDGQSATYSTDETPSDDVRETDAILAAEAG</sequence>
<dbReference type="GO" id="GO:0016020">
    <property type="term" value="C:membrane"/>
    <property type="evidence" value="ECO:0007669"/>
    <property type="project" value="UniProtKB-SubCell"/>
</dbReference>
<gene>
    <name evidence="7" type="ORF">H9945_01890</name>
</gene>
<evidence type="ECO:0000256" key="4">
    <source>
        <dbReference type="ARBA" id="ARBA00022989"/>
    </source>
</evidence>
<dbReference type="EMBL" id="DWYG01000018">
    <property type="protein sequence ID" value="HJB41233.1"/>
    <property type="molecule type" value="Genomic_DNA"/>
</dbReference>
<feature type="transmembrane region" description="Helical" evidence="6">
    <location>
        <begin position="21"/>
        <end position="42"/>
    </location>
</feature>
<dbReference type="InterPro" id="IPR045584">
    <property type="entry name" value="Pilin-like"/>
</dbReference>
<dbReference type="SUPFAM" id="SSF54523">
    <property type="entry name" value="Pili subunits"/>
    <property type="match status" value="1"/>
</dbReference>
<keyword evidence="5 6" id="KW-0472">Membrane</keyword>
<dbReference type="AlphaFoldDB" id="A0A9D2M5D5"/>
<proteinExistence type="predicted"/>
<dbReference type="InterPro" id="IPR002416">
    <property type="entry name" value="T2SS_protein-GspH"/>
</dbReference>
<dbReference type="GO" id="GO:0015627">
    <property type="term" value="C:type II protein secretion system complex"/>
    <property type="evidence" value="ECO:0007669"/>
    <property type="project" value="InterPro"/>
</dbReference>
<evidence type="ECO:0000256" key="1">
    <source>
        <dbReference type="ARBA" id="ARBA00004167"/>
    </source>
</evidence>
<evidence type="ECO:0000256" key="3">
    <source>
        <dbReference type="ARBA" id="ARBA00022692"/>
    </source>
</evidence>
<reference evidence="7" key="1">
    <citation type="journal article" date="2021" name="PeerJ">
        <title>Extensive microbial diversity within the chicken gut microbiome revealed by metagenomics and culture.</title>
        <authorList>
            <person name="Gilroy R."/>
            <person name="Ravi A."/>
            <person name="Getino M."/>
            <person name="Pursley I."/>
            <person name="Horton D.L."/>
            <person name="Alikhan N.F."/>
            <person name="Baker D."/>
            <person name="Gharbi K."/>
            <person name="Hall N."/>
            <person name="Watson M."/>
            <person name="Adriaenssens E.M."/>
            <person name="Foster-Nyarko E."/>
            <person name="Jarju S."/>
            <person name="Secka A."/>
            <person name="Antonio M."/>
            <person name="Oren A."/>
            <person name="Chaudhuri R.R."/>
            <person name="La Ragione R."/>
            <person name="Hildebrand F."/>
            <person name="Pallen M.J."/>
        </authorList>
    </citation>
    <scope>NUCLEOTIDE SEQUENCE</scope>
    <source>
        <strain evidence="7">ChiBcec8-13705</strain>
    </source>
</reference>
<evidence type="ECO:0000256" key="5">
    <source>
        <dbReference type="ARBA" id="ARBA00023136"/>
    </source>
</evidence>
<accession>A0A9D2M5D5</accession>
<keyword evidence="3 6" id="KW-0812">Transmembrane</keyword>
<evidence type="ECO:0000313" key="7">
    <source>
        <dbReference type="EMBL" id="HJB41233.1"/>
    </source>
</evidence>
<dbReference type="InterPro" id="IPR012902">
    <property type="entry name" value="N_methyl_site"/>
</dbReference>